<reference evidence="1 2" key="1">
    <citation type="submission" date="2005-07" db="EMBL/GenBank/DDBJ databases">
        <authorList>
            <person name="Mural R.J."/>
            <person name="Li P.W."/>
            <person name="Adams M.D."/>
            <person name="Amanatides P.G."/>
            <person name="Baden-Tillson H."/>
            <person name="Barnstead M."/>
            <person name="Chin S.H."/>
            <person name="Dew I."/>
            <person name="Evans C.A."/>
            <person name="Ferriera S."/>
            <person name="Flanigan M."/>
            <person name="Fosler C."/>
            <person name="Glodek A."/>
            <person name="Gu Z."/>
            <person name="Holt R.A."/>
            <person name="Jennings D."/>
            <person name="Kraft C.L."/>
            <person name="Lu F."/>
            <person name="Nguyen T."/>
            <person name="Nusskern D.R."/>
            <person name="Pfannkoch C.M."/>
            <person name="Sitter C."/>
            <person name="Sutton G.G."/>
            <person name="Venter J.C."/>
            <person name="Wang Z."/>
            <person name="Woodage T."/>
            <person name="Zheng X.H."/>
            <person name="Zhong F."/>
        </authorList>
    </citation>
    <scope>NUCLEOTIDE SEQUENCE [LARGE SCALE GENOMIC DNA]</scope>
    <source>
        <strain>BN</strain>
        <strain evidence="2">Sprague-Dawley</strain>
    </source>
</reference>
<sequence length="110" mass="12650">MLEYEGLFEGLWERKACEDEDSCKNANSLWKQFLVRAKHHKAPRQESQISDVSRLLRGKVLSVVPLHSLPGVVWTLTNTSKPATLASPRVKEVVLLFYRCEETPWSQQLL</sequence>
<dbReference type="EMBL" id="CH473951">
    <property type="protein sequence ID" value="EDM02315.1"/>
    <property type="molecule type" value="Genomic_DNA"/>
</dbReference>
<proteinExistence type="predicted"/>
<dbReference type="Proteomes" id="UP000234681">
    <property type="component" value="Chromosome 15"/>
</dbReference>
<accession>A6HTV2</accession>
<protein>
    <submittedName>
        <fullName evidence="1">RCG37105</fullName>
    </submittedName>
</protein>
<gene>
    <name evidence="1" type="ORF">rCG_37105</name>
</gene>
<evidence type="ECO:0000313" key="2">
    <source>
        <dbReference type="Proteomes" id="UP000234681"/>
    </source>
</evidence>
<evidence type="ECO:0000313" key="1">
    <source>
        <dbReference type="EMBL" id="EDM02315.1"/>
    </source>
</evidence>
<name>A6HTV2_RAT</name>
<dbReference type="AlphaFoldDB" id="A6HTV2"/>
<organism evidence="1 2">
    <name type="scientific">Rattus norvegicus</name>
    <name type="common">Rat</name>
    <dbReference type="NCBI Taxonomy" id="10116"/>
    <lineage>
        <taxon>Eukaryota</taxon>
        <taxon>Metazoa</taxon>
        <taxon>Chordata</taxon>
        <taxon>Craniata</taxon>
        <taxon>Vertebrata</taxon>
        <taxon>Euteleostomi</taxon>
        <taxon>Mammalia</taxon>
        <taxon>Eutheria</taxon>
        <taxon>Euarchontoglires</taxon>
        <taxon>Glires</taxon>
        <taxon>Rodentia</taxon>
        <taxon>Myomorpha</taxon>
        <taxon>Muroidea</taxon>
        <taxon>Muridae</taxon>
        <taxon>Murinae</taxon>
        <taxon>Rattus</taxon>
    </lineage>
</organism>